<reference evidence="3" key="2">
    <citation type="submission" date="2024-06" db="EMBL/GenBank/DDBJ databases">
        <title>Caproicibacterium argilliputei sp. nov, a novel caproic acid producing anaerobic bacterium isolated from pit mud.</title>
        <authorList>
            <person name="Zeng C."/>
        </authorList>
    </citation>
    <scope>NUCLEOTIDE SEQUENCE [LARGE SCALE GENOMIC DNA]</scope>
    <source>
        <strain evidence="3">ZCY20-5</strain>
    </source>
</reference>
<dbReference type="Pfam" id="PF02557">
    <property type="entry name" value="VanY"/>
    <property type="match status" value="1"/>
</dbReference>
<sequence>MAAYRHNKSKVTIHYKDFYRRRKRRGHILFLLAAIGISCAAVLGTHMLLEPFQTAVPAAASAATPASKNSAVSSSTVDKSSWKLRLVNASHPLPENFTVETSPVGNVRFDIRAAGELQSLLDACSSSGNRLILCSGYRSISKQTTLYQTEIRKVQAQGSSNAAEEAATIVAKPGTSEHNLGLAVDFGCLTDQRCDEAFGDTPEGQWLMNNAYQYGFILRYPKGKESITGIIYEPWHYRYVGKEAAKEIHEKGICLEEYLA</sequence>
<evidence type="ECO:0000313" key="3">
    <source>
        <dbReference type="Proteomes" id="UP001300604"/>
    </source>
</evidence>
<dbReference type="GO" id="GO:0008233">
    <property type="term" value="F:peptidase activity"/>
    <property type="evidence" value="ECO:0007669"/>
    <property type="project" value="InterPro"/>
</dbReference>
<dbReference type="Gene3D" id="3.30.1380.10">
    <property type="match status" value="1"/>
</dbReference>
<dbReference type="SUPFAM" id="SSF55166">
    <property type="entry name" value="Hedgehog/DD-peptidase"/>
    <property type="match status" value="1"/>
</dbReference>
<evidence type="ECO:0000259" key="1">
    <source>
        <dbReference type="Pfam" id="PF02557"/>
    </source>
</evidence>
<dbReference type="KEGG" id="carl:PXC00_00740"/>
<dbReference type="AlphaFoldDB" id="A0AA97DA38"/>
<dbReference type="CDD" id="cd14852">
    <property type="entry name" value="LD-carboxypeptidase"/>
    <property type="match status" value="1"/>
</dbReference>
<dbReference type="Proteomes" id="UP001300604">
    <property type="component" value="Chromosome"/>
</dbReference>
<dbReference type="InterPro" id="IPR009045">
    <property type="entry name" value="Zn_M74/Hedgehog-like"/>
</dbReference>
<dbReference type="InterPro" id="IPR003709">
    <property type="entry name" value="VanY-like_core_dom"/>
</dbReference>
<dbReference type="InterPro" id="IPR058193">
    <property type="entry name" value="VanY/YodJ_core_dom"/>
</dbReference>
<dbReference type="GO" id="GO:0006508">
    <property type="term" value="P:proteolysis"/>
    <property type="evidence" value="ECO:0007669"/>
    <property type="project" value="InterPro"/>
</dbReference>
<name>A0AA97DA38_9FIRM</name>
<dbReference type="InterPro" id="IPR052179">
    <property type="entry name" value="DD-CPase-like"/>
</dbReference>
<dbReference type="RefSeq" id="WP_275844866.1">
    <property type="nucleotide sequence ID" value="NZ_CP135996.1"/>
</dbReference>
<dbReference type="PANTHER" id="PTHR34385">
    <property type="entry name" value="D-ALANYL-D-ALANINE CARBOXYPEPTIDASE"/>
    <property type="match status" value="1"/>
</dbReference>
<gene>
    <name evidence="2" type="ORF">PXC00_00740</name>
</gene>
<keyword evidence="3" id="KW-1185">Reference proteome</keyword>
<reference evidence="3" key="3">
    <citation type="submission" date="2024-06" db="EMBL/GenBank/DDBJ databases">
        <authorList>
            <person name="Zeng C."/>
        </authorList>
    </citation>
    <scope>NUCLEOTIDE SEQUENCE [LARGE SCALE GENOMIC DNA]</scope>
    <source>
        <strain evidence="3">ZCY20-5</strain>
    </source>
</reference>
<dbReference type="EMBL" id="CP135996">
    <property type="protein sequence ID" value="WOC32427.1"/>
    <property type="molecule type" value="Genomic_DNA"/>
</dbReference>
<reference evidence="2 3" key="1">
    <citation type="submission" date="2024-06" db="EMBL/GenBank/DDBJ databases">
        <title>Caproicibacterium argilliputei sp. nov, a novel caproic acid producing anaerobic bacterium isolated from pit mud.</title>
        <authorList>
            <person name="Xia S."/>
        </authorList>
    </citation>
    <scope>NUCLEOTIDE SEQUENCE [LARGE SCALE GENOMIC DNA]</scope>
    <source>
        <strain evidence="2 3">ZCY20-5</strain>
    </source>
</reference>
<feature type="domain" description="D-alanyl-D-alanine carboxypeptidase-like core" evidence="1">
    <location>
        <begin position="110"/>
        <end position="242"/>
    </location>
</feature>
<protein>
    <submittedName>
        <fullName evidence="2">M15 family metallopeptidase</fullName>
    </submittedName>
</protein>
<organism evidence="2 3">
    <name type="scientific">Caproicibacterium argilliputei</name>
    <dbReference type="NCBI Taxonomy" id="3030016"/>
    <lineage>
        <taxon>Bacteria</taxon>
        <taxon>Bacillati</taxon>
        <taxon>Bacillota</taxon>
        <taxon>Clostridia</taxon>
        <taxon>Eubacteriales</taxon>
        <taxon>Oscillospiraceae</taxon>
        <taxon>Caproicibacterium</taxon>
    </lineage>
</organism>
<dbReference type="PANTHER" id="PTHR34385:SF1">
    <property type="entry name" value="PEPTIDOGLYCAN L-ALANYL-D-GLUTAMATE ENDOPEPTIDASE CWLK"/>
    <property type="match status" value="1"/>
</dbReference>
<accession>A0AA97DA38</accession>
<evidence type="ECO:0000313" key="2">
    <source>
        <dbReference type="EMBL" id="WOC32427.1"/>
    </source>
</evidence>
<proteinExistence type="predicted"/>